<organism evidence="2 3">
    <name type="scientific">Rubripirellula obstinata</name>
    <dbReference type="NCBI Taxonomy" id="406547"/>
    <lineage>
        <taxon>Bacteria</taxon>
        <taxon>Pseudomonadati</taxon>
        <taxon>Planctomycetota</taxon>
        <taxon>Planctomycetia</taxon>
        <taxon>Pirellulales</taxon>
        <taxon>Pirellulaceae</taxon>
        <taxon>Rubripirellula</taxon>
    </lineage>
</organism>
<keyword evidence="3" id="KW-1185">Reference proteome</keyword>
<feature type="domain" description="HTH cro/C1-type" evidence="1">
    <location>
        <begin position="11"/>
        <end position="66"/>
    </location>
</feature>
<dbReference type="PROSITE" id="PS50943">
    <property type="entry name" value="HTH_CROC1"/>
    <property type="match status" value="1"/>
</dbReference>
<dbReference type="GO" id="GO:0003677">
    <property type="term" value="F:DNA binding"/>
    <property type="evidence" value="ECO:0007669"/>
    <property type="project" value="InterPro"/>
</dbReference>
<proteinExistence type="predicted"/>
<name>A0A5B1CD97_9BACT</name>
<comment type="caution">
    <text evidence="2">The sequence shown here is derived from an EMBL/GenBank/DDBJ whole genome shotgun (WGS) entry which is preliminary data.</text>
</comment>
<dbReference type="CDD" id="cd00093">
    <property type="entry name" value="HTH_XRE"/>
    <property type="match status" value="1"/>
</dbReference>
<evidence type="ECO:0000313" key="3">
    <source>
        <dbReference type="Proteomes" id="UP000322699"/>
    </source>
</evidence>
<gene>
    <name evidence="2" type="ORF">LF1_07270</name>
</gene>
<dbReference type="Proteomes" id="UP000322699">
    <property type="component" value="Unassembled WGS sequence"/>
</dbReference>
<sequence>MFEKHGFGGQLRKARLNQGYSLRTFAKMIDVSSTYLSQVEQQKFPPVTASRAARIAEILGDDPDFWIGLADRIPEDLEPIIRRHPTTMPALIRVAGQLSDDELVDAISDVQARCNGSHALVGGEPK</sequence>
<dbReference type="OrthoDB" id="288015at2"/>
<accession>A0A5B1CD97</accession>
<evidence type="ECO:0000313" key="2">
    <source>
        <dbReference type="EMBL" id="KAA1258211.1"/>
    </source>
</evidence>
<dbReference type="Pfam" id="PF01381">
    <property type="entry name" value="HTH_3"/>
    <property type="match status" value="1"/>
</dbReference>
<dbReference type="InterPro" id="IPR010982">
    <property type="entry name" value="Lambda_DNA-bd_dom_sf"/>
</dbReference>
<evidence type="ECO:0000259" key="1">
    <source>
        <dbReference type="PROSITE" id="PS50943"/>
    </source>
</evidence>
<protein>
    <submittedName>
        <fullName evidence="2">Helix-turn-helix domain protein</fullName>
    </submittedName>
</protein>
<dbReference type="EMBL" id="VRLW01000001">
    <property type="protein sequence ID" value="KAA1258211.1"/>
    <property type="molecule type" value="Genomic_DNA"/>
</dbReference>
<dbReference type="Gene3D" id="1.10.260.40">
    <property type="entry name" value="lambda repressor-like DNA-binding domains"/>
    <property type="match status" value="1"/>
</dbReference>
<dbReference type="InterPro" id="IPR001387">
    <property type="entry name" value="Cro/C1-type_HTH"/>
</dbReference>
<dbReference type="SMART" id="SM00530">
    <property type="entry name" value="HTH_XRE"/>
    <property type="match status" value="1"/>
</dbReference>
<reference evidence="2 3" key="1">
    <citation type="submission" date="2019-08" db="EMBL/GenBank/DDBJ databases">
        <title>Deep-cultivation of Planctomycetes and their phenomic and genomic characterization uncovers novel biology.</title>
        <authorList>
            <person name="Wiegand S."/>
            <person name="Jogler M."/>
            <person name="Boedeker C."/>
            <person name="Pinto D."/>
            <person name="Vollmers J."/>
            <person name="Rivas-Marin E."/>
            <person name="Kohn T."/>
            <person name="Peeters S.H."/>
            <person name="Heuer A."/>
            <person name="Rast P."/>
            <person name="Oberbeckmann S."/>
            <person name="Bunk B."/>
            <person name="Jeske O."/>
            <person name="Meyerdierks A."/>
            <person name="Storesund J.E."/>
            <person name="Kallscheuer N."/>
            <person name="Luecker S."/>
            <person name="Lage O.M."/>
            <person name="Pohl T."/>
            <person name="Merkel B.J."/>
            <person name="Hornburger P."/>
            <person name="Mueller R.-W."/>
            <person name="Bruemmer F."/>
            <person name="Labrenz M."/>
            <person name="Spormann A.M."/>
            <person name="Op Den Camp H."/>
            <person name="Overmann J."/>
            <person name="Amann R."/>
            <person name="Jetten M.S.M."/>
            <person name="Mascher T."/>
            <person name="Medema M.H."/>
            <person name="Devos D.P."/>
            <person name="Kaster A.-K."/>
            <person name="Ovreas L."/>
            <person name="Rohde M."/>
            <person name="Galperin M.Y."/>
            <person name="Jogler C."/>
        </authorList>
    </citation>
    <scope>NUCLEOTIDE SEQUENCE [LARGE SCALE GENOMIC DNA]</scope>
    <source>
        <strain evidence="2 3">LF1</strain>
    </source>
</reference>
<dbReference type="AlphaFoldDB" id="A0A5B1CD97"/>
<dbReference type="SUPFAM" id="SSF47413">
    <property type="entry name" value="lambda repressor-like DNA-binding domains"/>
    <property type="match status" value="1"/>
</dbReference>
<dbReference type="RefSeq" id="WP_084422321.1">
    <property type="nucleotide sequence ID" value="NZ_LWSK01000007.1"/>
</dbReference>